<feature type="signal peptide" evidence="1">
    <location>
        <begin position="1"/>
        <end position="19"/>
    </location>
</feature>
<gene>
    <name evidence="2" type="ORF">ABEB36_002748</name>
</gene>
<keyword evidence="3" id="KW-1185">Reference proteome</keyword>
<evidence type="ECO:0000313" key="3">
    <source>
        <dbReference type="Proteomes" id="UP001566132"/>
    </source>
</evidence>
<reference evidence="2 3" key="1">
    <citation type="submission" date="2024-05" db="EMBL/GenBank/DDBJ databases">
        <title>Genetic variation in Jamaican populations of the coffee berry borer (Hypothenemus hampei).</title>
        <authorList>
            <person name="Errbii M."/>
            <person name="Myrie A."/>
        </authorList>
    </citation>
    <scope>NUCLEOTIDE SEQUENCE [LARGE SCALE GENOMIC DNA]</scope>
    <source>
        <strain evidence="2">JA-Hopewell-2020-01-JO</strain>
        <tissue evidence="2">Whole body</tissue>
    </source>
</reference>
<protein>
    <submittedName>
        <fullName evidence="2">Uncharacterized protein</fullName>
    </submittedName>
</protein>
<proteinExistence type="predicted"/>
<dbReference type="Proteomes" id="UP001566132">
    <property type="component" value="Unassembled WGS sequence"/>
</dbReference>
<keyword evidence="1" id="KW-0732">Signal</keyword>
<feature type="chain" id="PRO_5044817142" evidence="1">
    <location>
        <begin position="20"/>
        <end position="105"/>
    </location>
</feature>
<dbReference type="AlphaFoldDB" id="A0ABD1F6W1"/>
<evidence type="ECO:0000313" key="2">
    <source>
        <dbReference type="EMBL" id="KAL1513326.1"/>
    </source>
</evidence>
<evidence type="ECO:0000256" key="1">
    <source>
        <dbReference type="SAM" id="SignalP"/>
    </source>
</evidence>
<sequence>MNIPWVVLLVGAGFAFAYGQSSINGYLPPESPTLIRPPPPSIENLPLIPPLVLGPVKDLFTTLPVATPDKNPVLPRKSVGSVKFDAAAYFQSCASCNDVYQKLFR</sequence>
<comment type="caution">
    <text evidence="2">The sequence shown here is derived from an EMBL/GenBank/DDBJ whole genome shotgun (WGS) entry which is preliminary data.</text>
</comment>
<name>A0ABD1F6W1_HYPHA</name>
<accession>A0ABD1F6W1</accession>
<organism evidence="2 3">
    <name type="scientific">Hypothenemus hampei</name>
    <name type="common">Coffee berry borer</name>
    <dbReference type="NCBI Taxonomy" id="57062"/>
    <lineage>
        <taxon>Eukaryota</taxon>
        <taxon>Metazoa</taxon>
        <taxon>Ecdysozoa</taxon>
        <taxon>Arthropoda</taxon>
        <taxon>Hexapoda</taxon>
        <taxon>Insecta</taxon>
        <taxon>Pterygota</taxon>
        <taxon>Neoptera</taxon>
        <taxon>Endopterygota</taxon>
        <taxon>Coleoptera</taxon>
        <taxon>Polyphaga</taxon>
        <taxon>Cucujiformia</taxon>
        <taxon>Curculionidae</taxon>
        <taxon>Scolytinae</taxon>
        <taxon>Hypothenemus</taxon>
    </lineage>
</organism>
<dbReference type="EMBL" id="JBDJPC010000002">
    <property type="protein sequence ID" value="KAL1513326.1"/>
    <property type="molecule type" value="Genomic_DNA"/>
</dbReference>